<feature type="domain" description="Calpain catalytic" evidence="6">
    <location>
        <begin position="342"/>
        <end position="585"/>
    </location>
</feature>
<keyword evidence="2 5" id="KW-0645">Protease</keyword>
<dbReference type="Proteomes" id="UP000186391">
    <property type="component" value="Unassembled WGS sequence"/>
</dbReference>
<dbReference type="SMART" id="SM00230">
    <property type="entry name" value="CysPc"/>
    <property type="match status" value="1"/>
</dbReference>
<evidence type="ECO:0000313" key="7">
    <source>
        <dbReference type="EMBL" id="OKH13315.1"/>
    </source>
</evidence>
<dbReference type="SUPFAM" id="SSF89260">
    <property type="entry name" value="Collagen-binding domain"/>
    <property type="match status" value="1"/>
</dbReference>
<comment type="caution">
    <text evidence="7">The sequence shown here is derived from an EMBL/GenBank/DDBJ whole genome shotgun (WGS) entry which is preliminary data.</text>
</comment>
<evidence type="ECO:0000256" key="2">
    <source>
        <dbReference type="ARBA" id="ARBA00022670"/>
    </source>
</evidence>
<dbReference type="PANTHER" id="PTHR10183">
    <property type="entry name" value="CALPAIN"/>
    <property type="match status" value="1"/>
</dbReference>
<dbReference type="RefSeq" id="WP_073556139.1">
    <property type="nucleotide sequence ID" value="NZ_MRCA01000007.1"/>
</dbReference>
<proteinExistence type="inferred from homology"/>
<evidence type="ECO:0000256" key="5">
    <source>
        <dbReference type="PROSITE-ProRule" id="PRU00239"/>
    </source>
</evidence>
<name>A0A1U7GY78_9CYAN</name>
<dbReference type="PANTHER" id="PTHR10183:SF379">
    <property type="entry name" value="CALPAIN-5"/>
    <property type="match status" value="1"/>
</dbReference>
<feature type="active site" evidence="5">
    <location>
        <position position="549"/>
    </location>
</feature>
<dbReference type="GO" id="GO:0006508">
    <property type="term" value="P:proteolysis"/>
    <property type="evidence" value="ECO:0007669"/>
    <property type="project" value="UniProtKB-KW"/>
</dbReference>
<dbReference type="EMBL" id="MRCA01000007">
    <property type="protein sequence ID" value="OKH13315.1"/>
    <property type="molecule type" value="Genomic_DNA"/>
</dbReference>
<dbReference type="InterPro" id="IPR007280">
    <property type="entry name" value="Peptidase_C_arc/bac"/>
</dbReference>
<gene>
    <name evidence="7" type="ORF">NIES592_14695</name>
</gene>
<feature type="active site" evidence="5">
    <location>
        <position position="531"/>
    </location>
</feature>
<dbReference type="InterPro" id="IPR013783">
    <property type="entry name" value="Ig-like_fold"/>
</dbReference>
<evidence type="ECO:0000256" key="1">
    <source>
        <dbReference type="ARBA" id="ARBA00007623"/>
    </source>
</evidence>
<dbReference type="Gene3D" id="2.60.40.10">
    <property type="entry name" value="Immunoglobulins"/>
    <property type="match status" value="1"/>
</dbReference>
<organism evidence="7 8">
    <name type="scientific">Fischerella major NIES-592</name>
    <dbReference type="NCBI Taxonomy" id="210994"/>
    <lineage>
        <taxon>Bacteria</taxon>
        <taxon>Bacillati</taxon>
        <taxon>Cyanobacteriota</taxon>
        <taxon>Cyanophyceae</taxon>
        <taxon>Nostocales</taxon>
        <taxon>Hapalosiphonaceae</taxon>
        <taxon>Fischerella</taxon>
    </lineage>
</organism>
<dbReference type="Pfam" id="PF04151">
    <property type="entry name" value="PPC"/>
    <property type="match status" value="1"/>
</dbReference>
<keyword evidence="4 5" id="KW-0788">Thiol protease</keyword>
<evidence type="ECO:0000256" key="3">
    <source>
        <dbReference type="ARBA" id="ARBA00022801"/>
    </source>
</evidence>
<protein>
    <submittedName>
        <fullName evidence="7">Peptidase</fullName>
    </submittedName>
</protein>
<dbReference type="AlphaFoldDB" id="A0A1U7GY78"/>
<dbReference type="OrthoDB" id="7325981at2"/>
<comment type="similarity">
    <text evidence="1">Belongs to the peptidase C2 family.</text>
</comment>
<keyword evidence="3 5" id="KW-0378">Hydrolase</keyword>
<dbReference type="PROSITE" id="PS50203">
    <property type="entry name" value="CALPAIN_CAT"/>
    <property type="match status" value="1"/>
</dbReference>
<keyword evidence="8" id="KW-1185">Reference proteome</keyword>
<reference evidence="7 8" key="1">
    <citation type="submission" date="2016-11" db="EMBL/GenBank/DDBJ databases">
        <title>Draft Genome Sequences of Nine Cyanobacterial Strains from Diverse Habitats.</title>
        <authorList>
            <person name="Zhu T."/>
            <person name="Hou S."/>
            <person name="Lu X."/>
            <person name="Hess W.R."/>
        </authorList>
    </citation>
    <scope>NUCLEOTIDE SEQUENCE [LARGE SCALE GENOMIC DNA]</scope>
    <source>
        <strain evidence="7 8">NIES-592</strain>
    </source>
</reference>
<evidence type="ECO:0000259" key="6">
    <source>
        <dbReference type="PROSITE" id="PS50203"/>
    </source>
</evidence>
<dbReference type="Pfam" id="PF00648">
    <property type="entry name" value="Peptidase_C2"/>
    <property type="match status" value="1"/>
</dbReference>
<dbReference type="Gene3D" id="2.60.120.380">
    <property type="match status" value="1"/>
</dbReference>
<feature type="active site" evidence="5">
    <location>
        <position position="374"/>
    </location>
</feature>
<evidence type="ECO:0000256" key="4">
    <source>
        <dbReference type="ARBA" id="ARBA00022807"/>
    </source>
</evidence>
<evidence type="ECO:0000313" key="8">
    <source>
        <dbReference type="Proteomes" id="UP000186391"/>
    </source>
</evidence>
<dbReference type="SUPFAM" id="SSF54001">
    <property type="entry name" value="Cysteine proteinases"/>
    <property type="match status" value="1"/>
</dbReference>
<dbReference type="InterPro" id="IPR038765">
    <property type="entry name" value="Papain-like_cys_pep_sf"/>
</dbReference>
<dbReference type="InterPro" id="IPR022684">
    <property type="entry name" value="Calpain_cysteine_protease"/>
</dbReference>
<sequence length="585" mass="65031">MPADFAGNNLNNSRNLNINYINQTFTDWVGKRDKNDYYSFNVSSRSSLNLVVDGLSADANLQLLNSNGSVIAGSYNRKKKSETISATLDAGTYYIRVYRVNKKKSTYYNLKVSGNEAPQSLQLSTSKTSYQRGETVSLTNTSIFDGNGAADLARVDFWLQKDGGEWQNIGDAVNFIANSNDNRYASFEYSLSGLSAGNYLLSAKAYDKSGASTESIQTNFSIVPILTQDWFDLNIQDAGIREAARWHFTDHILDRNDMIAIFREAKDSSVVDGTELTDLRTLVNNSSFLGMPEYVRVLSHKVINYDLANQNYQGKALGNLYAGSSDIHIENLISKWFLGSDRPTTSYNYQYAHGSLFQNGITYQDIKQGSINDCFFLTGLAATALRSFSMIENMFIDNGDQTFTVRFYNNGIADYVTVDRYLPTNQEGYFVYASKDNYYGNSTNELWVALAEKAYAQLNESGWIYQDNTNSYNGIGNGGYVSDALANITGLNTSLANVLNFNSVVNAFNFGQMIGLTTKSTVVDANIIASHAYALIGYNSATQMFTLFNPWGIDNGTSKPGIIELSWNQIEANFSYWDATINNIV</sequence>
<dbReference type="InterPro" id="IPR001300">
    <property type="entry name" value="Peptidase_C2_calpain_cat"/>
</dbReference>
<dbReference type="GO" id="GO:0004198">
    <property type="term" value="F:calcium-dependent cysteine-type endopeptidase activity"/>
    <property type="evidence" value="ECO:0007669"/>
    <property type="project" value="InterPro"/>
</dbReference>
<accession>A0A1U7GY78</accession>